<keyword evidence="5 7" id="KW-0560">Oxidoreductase</keyword>
<reference evidence="7" key="1">
    <citation type="submission" date="2014-08" db="EMBL/GenBank/DDBJ databases">
        <authorList>
            <person name="Falentin Helene"/>
        </authorList>
    </citation>
    <scope>NUCLEOTIDE SEQUENCE</scope>
</reference>
<evidence type="ECO:0000256" key="2">
    <source>
        <dbReference type="ARBA" id="ARBA00022630"/>
    </source>
</evidence>
<evidence type="ECO:0000256" key="3">
    <source>
        <dbReference type="ARBA" id="ARBA00022643"/>
    </source>
</evidence>
<dbReference type="InterPro" id="IPR001155">
    <property type="entry name" value="OxRdtase_FMN_N"/>
</dbReference>
<dbReference type="GO" id="GO:0003959">
    <property type="term" value="F:NADPH dehydrogenase activity"/>
    <property type="evidence" value="ECO:0007669"/>
    <property type="project" value="UniProtKB-EC"/>
</dbReference>
<accession>A0A0B7NZU3</accession>
<keyword evidence="4" id="KW-0521">NADP</keyword>
<keyword evidence="2" id="KW-0285">Flavoprotein</keyword>
<organism evidence="7">
    <name type="scientific">Propionibacterium freudenreichii subsp. freudenreichii</name>
    <dbReference type="NCBI Taxonomy" id="66712"/>
    <lineage>
        <taxon>Bacteria</taxon>
        <taxon>Bacillati</taxon>
        <taxon>Actinomycetota</taxon>
        <taxon>Actinomycetes</taxon>
        <taxon>Propionibacteriales</taxon>
        <taxon>Propionibacteriaceae</taxon>
        <taxon>Propionibacterium</taxon>
    </lineage>
</organism>
<feature type="domain" description="NADH:flavin oxidoreductase/NADH oxidase N-terminal" evidence="6">
    <location>
        <begin position="4"/>
        <end position="349"/>
    </location>
</feature>
<dbReference type="CDD" id="cd02932">
    <property type="entry name" value="OYE_YqiM_FMN"/>
    <property type="match status" value="1"/>
</dbReference>
<dbReference type="Gene3D" id="3.20.20.70">
    <property type="entry name" value="Aldolase class I"/>
    <property type="match status" value="1"/>
</dbReference>
<dbReference type="InterPro" id="IPR044152">
    <property type="entry name" value="YqjM-like"/>
</dbReference>
<evidence type="ECO:0000256" key="4">
    <source>
        <dbReference type="ARBA" id="ARBA00022857"/>
    </source>
</evidence>
<dbReference type="AlphaFoldDB" id="A0A0B7NZU3"/>
<evidence type="ECO:0000256" key="5">
    <source>
        <dbReference type="ARBA" id="ARBA00023002"/>
    </source>
</evidence>
<dbReference type="EC" id="1.6.99.1" evidence="7"/>
<dbReference type="InterPro" id="IPR013785">
    <property type="entry name" value="Aldolase_TIM"/>
</dbReference>
<evidence type="ECO:0000313" key="7">
    <source>
        <dbReference type="EMBL" id="CEP26632.1"/>
    </source>
</evidence>
<dbReference type="PANTHER" id="PTHR43303:SF4">
    <property type="entry name" value="NADPH DEHYDROGENASE C23G7.10C-RELATED"/>
    <property type="match status" value="1"/>
</dbReference>
<dbReference type="SUPFAM" id="SSF51395">
    <property type="entry name" value="FMN-linked oxidoreductases"/>
    <property type="match status" value="1"/>
</dbReference>
<sequence length="370" mass="39225">MTSSLFSPLTISAPTGDGLTLRNRAIVSPMCQYIVDAHDGVPLDWHLQHYGSLAAGGFGLVTTEATAVEPRGRISPRDIGLWNDEQQQVHARIVDFVHSQGAAIATQLSHAGGKASTYPWLPDQPGGTVPADQGGWQTVGITDQPVFPGLDAPQALDADGLKQVVDAFRDAARRADAAGYDSIQLHGAHGYLMHQALSPLTNTRTDEYGGDLPGRSRLMREIVDAVRSVWPATKPLGLRLSATDWTERGLDLETAAAVMHELVADHGLNWIDVSSGGLNGGPIPMGPGYQVSLATAIKDALVDTDAVVSSVGMITDATQAETILATDQADAVSIGRAALRNPHWAAQAAVELGVPLEDNPVADQFWRAYL</sequence>
<dbReference type="GO" id="GO:0010181">
    <property type="term" value="F:FMN binding"/>
    <property type="evidence" value="ECO:0007669"/>
    <property type="project" value="InterPro"/>
</dbReference>
<protein>
    <submittedName>
        <fullName evidence="7">NADH-dependent flavin oxidoreductase</fullName>
        <ecNumber evidence="7">1.6.99.1</ecNumber>
    </submittedName>
</protein>
<proteinExistence type="predicted"/>
<gene>
    <name evidence="7" type="primary">namA</name>
    <name evidence="7" type="ORF">PFCIRM138_08595</name>
</gene>
<name>A0A0B7NZU3_PROFF</name>
<dbReference type="EMBL" id="LM676417">
    <property type="protein sequence ID" value="CEP26632.1"/>
    <property type="molecule type" value="Genomic_DNA"/>
</dbReference>
<dbReference type="Pfam" id="PF00724">
    <property type="entry name" value="Oxidored_FMN"/>
    <property type="match status" value="1"/>
</dbReference>
<evidence type="ECO:0000259" key="6">
    <source>
        <dbReference type="Pfam" id="PF00724"/>
    </source>
</evidence>
<dbReference type="GO" id="GO:0050661">
    <property type="term" value="F:NADP binding"/>
    <property type="evidence" value="ECO:0007669"/>
    <property type="project" value="InterPro"/>
</dbReference>
<dbReference type="PANTHER" id="PTHR43303">
    <property type="entry name" value="NADPH DEHYDROGENASE C23G7.10C-RELATED"/>
    <property type="match status" value="1"/>
</dbReference>
<keyword evidence="3" id="KW-0288">FMN</keyword>
<evidence type="ECO:0000256" key="1">
    <source>
        <dbReference type="ARBA" id="ARBA00001917"/>
    </source>
</evidence>
<comment type="cofactor">
    <cofactor evidence="1">
        <name>FMN</name>
        <dbReference type="ChEBI" id="CHEBI:58210"/>
    </cofactor>
</comment>